<comment type="caution">
    <text evidence="1">The sequence shown here is derived from an EMBL/GenBank/DDBJ whole genome shotgun (WGS) entry which is preliminary data.</text>
</comment>
<name>A0ABW2TM86_9PSEU</name>
<evidence type="ECO:0000313" key="1">
    <source>
        <dbReference type="EMBL" id="MFC7613933.1"/>
    </source>
</evidence>
<dbReference type="EMBL" id="JBHTEY010000004">
    <property type="protein sequence ID" value="MFC7613933.1"/>
    <property type="molecule type" value="Genomic_DNA"/>
</dbReference>
<gene>
    <name evidence="1" type="ORF">ACFQV2_10605</name>
</gene>
<keyword evidence="2" id="KW-1185">Reference proteome</keyword>
<evidence type="ECO:0000313" key="2">
    <source>
        <dbReference type="Proteomes" id="UP001596512"/>
    </source>
</evidence>
<sequence>MPPDWTDDARLLADLRAALAGAAEVPEGFAAIGKSAFAWRDPDARIAELVEQERAALRDDAAVRAMTFAADGLGIELEITADALLGQLVPPGPGRVELHEPGGRVTAVDADDVGWFTVRHRPAGLFRLAVHADGGVVVTAWTRV</sequence>
<dbReference type="Proteomes" id="UP001596512">
    <property type="component" value="Unassembled WGS sequence"/>
</dbReference>
<organism evidence="1 2">
    <name type="scientific">Actinokineospora soli</name>
    <dbReference type="NCBI Taxonomy" id="1048753"/>
    <lineage>
        <taxon>Bacteria</taxon>
        <taxon>Bacillati</taxon>
        <taxon>Actinomycetota</taxon>
        <taxon>Actinomycetes</taxon>
        <taxon>Pseudonocardiales</taxon>
        <taxon>Pseudonocardiaceae</taxon>
        <taxon>Actinokineospora</taxon>
    </lineage>
</organism>
<protein>
    <submittedName>
        <fullName evidence="1">Uncharacterized protein</fullName>
    </submittedName>
</protein>
<accession>A0ABW2TM86</accession>
<reference evidence="2" key="1">
    <citation type="journal article" date="2019" name="Int. J. Syst. Evol. Microbiol.">
        <title>The Global Catalogue of Microorganisms (GCM) 10K type strain sequencing project: providing services to taxonomists for standard genome sequencing and annotation.</title>
        <authorList>
            <consortium name="The Broad Institute Genomics Platform"/>
            <consortium name="The Broad Institute Genome Sequencing Center for Infectious Disease"/>
            <person name="Wu L."/>
            <person name="Ma J."/>
        </authorList>
    </citation>
    <scope>NUCLEOTIDE SEQUENCE [LARGE SCALE GENOMIC DNA]</scope>
    <source>
        <strain evidence="2">JCM 17695</strain>
    </source>
</reference>
<proteinExistence type="predicted"/>